<proteinExistence type="predicted"/>
<evidence type="ECO:0000313" key="3">
    <source>
        <dbReference type="EMBL" id="EQB35500.1"/>
    </source>
</evidence>
<evidence type="ECO:0000256" key="2">
    <source>
        <dbReference type="SAM" id="SignalP"/>
    </source>
</evidence>
<evidence type="ECO:0000313" key="4">
    <source>
        <dbReference type="Proteomes" id="UP000015520"/>
    </source>
</evidence>
<feature type="coiled-coil region" evidence="1">
    <location>
        <begin position="61"/>
        <end position="106"/>
    </location>
</feature>
<dbReference type="eggNOG" id="ENOG50319NN">
    <property type="taxonomic scope" value="Bacteria"/>
</dbReference>
<keyword evidence="1" id="KW-0175">Coiled coil</keyword>
<comment type="caution">
    <text evidence="3">The sequence shown here is derived from an EMBL/GenBank/DDBJ whole genome shotgun (WGS) entry which is preliminary data.</text>
</comment>
<dbReference type="EMBL" id="AUPZ01000013">
    <property type="protein sequence ID" value="EQB35500.1"/>
    <property type="molecule type" value="Genomic_DNA"/>
</dbReference>
<reference evidence="3 4" key="1">
    <citation type="submission" date="2013-07" db="EMBL/GenBank/DDBJ databases">
        <title>Sulfurimonas hongkongensis AST-10 Genome Sequencing.</title>
        <authorList>
            <person name="Cai L."/>
            <person name="Zhang T."/>
        </authorList>
    </citation>
    <scope>NUCLEOTIDE SEQUENCE [LARGE SCALE GENOMIC DNA]</scope>
    <source>
        <strain evidence="3 4">AST-10</strain>
    </source>
</reference>
<dbReference type="AlphaFoldDB" id="T0J398"/>
<evidence type="ECO:0008006" key="5">
    <source>
        <dbReference type="Google" id="ProtNLM"/>
    </source>
</evidence>
<dbReference type="Pfam" id="PF07813">
    <property type="entry name" value="LTXXQ"/>
    <property type="match status" value="1"/>
</dbReference>
<accession>T0J398</accession>
<dbReference type="Proteomes" id="UP000015520">
    <property type="component" value="Unassembled WGS sequence"/>
</dbReference>
<sequence>MIKLKIFVLLCSLFLSFSLLADDYEHKQNKNHIYKNLDYLNLSKDQYKEIKEILIDYRKEYEKFYKKKAKREKELQELIREKKFDKEKYENIAQDIHQEALELEIDTLEEIHSILSASQRKKFSYYLWEWRVE</sequence>
<name>T0J398_9BACT</name>
<dbReference type="PATRIC" id="fig|1172190.3.peg.1828"/>
<dbReference type="Gene3D" id="1.20.120.1490">
    <property type="match status" value="1"/>
</dbReference>
<evidence type="ECO:0000256" key="1">
    <source>
        <dbReference type="SAM" id="Coils"/>
    </source>
</evidence>
<dbReference type="GO" id="GO:0042597">
    <property type="term" value="C:periplasmic space"/>
    <property type="evidence" value="ECO:0007669"/>
    <property type="project" value="InterPro"/>
</dbReference>
<feature type="signal peptide" evidence="2">
    <location>
        <begin position="1"/>
        <end position="21"/>
    </location>
</feature>
<protein>
    <recommendedName>
        <fullName evidence="5">Periplasmic heavy metal sensor</fullName>
    </recommendedName>
</protein>
<organism evidence="3 4">
    <name type="scientific">Sulfurimonas hongkongensis</name>
    <dbReference type="NCBI Taxonomy" id="1172190"/>
    <lineage>
        <taxon>Bacteria</taxon>
        <taxon>Pseudomonadati</taxon>
        <taxon>Campylobacterota</taxon>
        <taxon>Epsilonproteobacteria</taxon>
        <taxon>Campylobacterales</taxon>
        <taxon>Sulfurimonadaceae</taxon>
        <taxon>Sulfurimonas</taxon>
    </lineage>
</organism>
<dbReference type="OrthoDB" id="5365725at2"/>
<keyword evidence="2" id="KW-0732">Signal</keyword>
<keyword evidence="4" id="KW-1185">Reference proteome</keyword>
<dbReference type="RefSeq" id="WP_021288139.1">
    <property type="nucleotide sequence ID" value="NZ_AUPZ01000013.1"/>
</dbReference>
<dbReference type="InterPro" id="IPR012899">
    <property type="entry name" value="LTXXQ"/>
</dbReference>
<gene>
    <name evidence="3" type="ORF">M947_09455</name>
</gene>
<feature type="chain" id="PRO_5004564880" description="Periplasmic heavy metal sensor" evidence="2">
    <location>
        <begin position="22"/>
        <end position="133"/>
    </location>
</feature>
<dbReference type="STRING" id="1172190.M947_09455"/>